<evidence type="ECO:0000259" key="3">
    <source>
        <dbReference type="PROSITE" id="PS01031"/>
    </source>
</evidence>
<evidence type="ECO:0000313" key="4">
    <source>
        <dbReference type="EMBL" id="QNR24650.1"/>
    </source>
</evidence>
<dbReference type="CDD" id="cd06464">
    <property type="entry name" value="ACD_sHsps-like"/>
    <property type="match status" value="1"/>
</dbReference>
<dbReference type="RefSeq" id="WP_246452175.1">
    <property type="nucleotide sequence ID" value="NZ_CP060139.1"/>
</dbReference>
<evidence type="ECO:0000313" key="5">
    <source>
        <dbReference type="Proteomes" id="UP000516305"/>
    </source>
</evidence>
<evidence type="ECO:0000256" key="1">
    <source>
        <dbReference type="PROSITE-ProRule" id="PRU00285"/>
    </source>
</evidence>
<dbReference type="KEGG" id="chyd:H4K34_02055"/>
<sequence>MKVIKRQNEAPLFDQLFDGFFRDEPLHWMNRNMVNHRKESVNIMENDSQFEIELLAPGYRKEDLHIEVDGDLLTLKAERKENKEEKESNYLRREFRIHNFERQFRLPEDRVNAEGITARFEDGILHLSVPKKEETKKASRLIEIN</sequence>
<dbReference type="EMBL" id="CP060139">
    <property type="protein sequence ID" value="QNR24650.1"/>
    <property type="molecule type" value="Genomic_DNA"/>
</dbReference>
<keyword evidence="5" id="KW-1185">Reference proteome</keyword>
<dbReference type="Gene3D" id="2.60.40.790">
    <property type="match status" value="1"/>
</dbReference>
<evidence type="ECO:0000256" key="2">
    <source>
        <dbReference type="RuleBase" id="RU003616"/>
    </source>
</evidence>
<organism evidence="4 5">
    <name type="scientific">Croceimicrobium hydrocarbonivorans</name>
    <dbReference type="NCBI Taxonomy" id="2761580"/>
    <lineage>
        <taxon>Bacteria</taxon>
        <taxon>Pseudomonadati</taxon>
        <taxon>Bacteroidota</taxon>
        <taxon>Flavobacteriia</taxon>
        <taxon>Flavobacteriales</taxon>
        <taxon>Owenweeksiaceae</taxon>
        <taxon>Croceimicrobium</taxon>
    </lineage>
</organism>
<dbReference type="InterPro" id="IPR002068">
    <property type="entry name" value="A-crystallin/Hsp20_dom"/>
</dbReference>
<gene>
    <name evidence="4" type="ORF">H4K34_02055</name>
</gene>
<dbReference type="InterPro" id="IPR008978">
    <property type="entry name" value="HSP20-like_chaperone"/>
</dbReference>
<comment type="similarity">
    <text evidence="1 2">Belongs to the small heat shock protein (HSP20) family.</text>
</comment>
<reference evidence="4 5" key="1">
    <citation type="submission" date="2020-08" db="EMBL/GenBank/DDBJ databases">
        <title>Croceimicrobium hydrocarbonivorans gen. nov., sp. nov., a novel marine bacterium isolated from a bacterial consortium that degrades polyethylene terephthalate.</title>
        <authorList>
            <person name="Liu R."/>
        </authorList>
    </citation>
    <scope>NUCLEOTIDE SEQUENCE [LARGE SCALE GENOMIC DNA]</scope>
    <source>
        <strain evidence="4 5">A20-9</strain>
    </source>
</reference>
<dbReference type="AlphaFoldDB" id="A0A7H0VG02"/>
<dbReference type="SUPFAM" id="SSF49764">
    <property type="entry name" value="HSP20-like chaperones"/>
    <property type="match status" value="1"/>
</dbReference>
<name>A0A7H0VG02_9FLAO</name>
<feature type="domain" description="SHSP" evidence="3">
    <location>
        <begin position="32"/>
        <end position="145"/>
    </location>
</feature>
<accession>A0A7H0VG02</accession>
<dbReference type="PROSITE" id="PS01031">
    <property type="entry name" value="SHSP"/>
    <property type="match status" value="1"/>
</dbReference>
<dbReference type="InterPro" id="IPR031107">
    <property type="entry name" value="Small_HSP"/>
</dbReference>
<dbReference type="PANTHER" id="PTHR11527">
    <property type="entry name" value="HEAT-SHOCK PROTEIN 20 FAMILY MEMBER"/>
    <property type="match status" value="1"/>
</dbReference>
<protein>
    <submittedName>
        <fullName evidence="4">Hsp20/alpha crystallin family protein</fullName>
    </submittedName>
</protein>
<dbReference type="Pfam" id="PF00011">
    <property type="entry name" value="HSP20"/>
    <property type="match status" value="1"/>
</dbReference>
<dbReference type="Proteomes" id="UP000516305">
    <property type="component" value="Chromosome"/>
</dbReference>
<proteinExistence type="inferred from homology"/>